<dbReference type="InterPro" id="IPR010078">
    <property type="entry name" value="PurR_Bsub"/>
</dbReference>
<dbReference type="GO" id="GO:0003677">
    <property type="term" value="F:DNA binding"/>
    <property type="evidence" value="ECO:0007669"/>
    <property type="project" value="UniProtKB-KW"/>
</dbReference>
<dbReference type="NCBIfam" id="TIGR01743">
    <property type="entry name" value="purR_Bsub"/>
    <property type="match status" value="1"/>
</dbReference>
<dbReference type="AlphaFoldDB" id="A0A1X0VBF4"/>
<keyword evidence="2" id="KW-0805">Transcription regulation</keyword>
<comment type="caution">
    <text evidence="8">The sequence shown here is derived from an EMBL/GenBank/DDBJ whole genome shotgun (WGS) entry which is preliminary data.</text>
</comment>
<dbReference type="Gene3D" id="3.40.50.2020">
    <property type="match status" value="1"/>
</dbReference>
<dbReference type="GO" id="GO:0045982">
    <property type="term" value="P:negative regulation of purine nucleobase metabolic process"/>
    <property type="evidence" value="ECO:0007669"/>
    <property type="project" value="InterPro"/>
</dbReference>
<dbReference type="GO" id="GO:0045892">
    <property type="term" value="P:negative regulation of DNA-templated transcription"/>
    <property type="evidence" value="ECO:0007669"/>
    <property type="project" value="InterPro"/>
</dbReference>
<organism evidence="8 9">
    <name type="scientific">Leuconostoc pseudomesenteroides</name>
    <dbReference type="NCBI Taxonomy" id="33968"/>
    <lineage>
        <taxon>Bacteria</taxon>
        <taxon>Bacillati</taxon>
        <taxon>Bacillota</taxon>
        <taxon>Bacilli</taxon>
        <taxon>Lactobacillales</taxon>
        <taxon>Lactobacillaceae</taxon>
        <taxon>Leuconostoc</taxon>
    </lineage>
</organism>
<dbReference type="InterPro" id="IPR036390">
    <property type="entry name" value="WH_DNA-bd_sf"/>
</dbReference>
<gene>
    <name evidence="8" type="ORF">BMR96_09980</name>
</gene>
<evidence type="ECO:0000313" key="9">
    <source>
        <dbReference type="Proteomes" id="UP000192288"/>
    </source>
</evidence>
<dbReference type="InterPro" id="IPR050118">
    <property type="entry name" value="Pur/Pyrimidine_PRTase"/>
</dbReference>
<accession>A0A1X0VBF4</accession>
<dbReference type="Pfam" id="PF00156">
    <property type="entry name" value="Pribosyltran"/>
    <property type="match status" value="1"/>
</dbReference>
<dbReference type="Pfam" id="PF09182">
    <property type="entry name" value="PuR_N"/>
    <property type="match status" value="1"/>
</dbReference>
<evidence type="ECO:0000259" key="6">
    <source>
        <dbReference type="Pfam" id="PF00156"/>
    </source>
</evidence>
<keyword evidence="3" id="KW-0238">DNA-binding</keyword>
<dbReference type="SUPFAM" id="SSF46785">
    <property type="entry name" value="Winged helix' DNA-binding domain"/>
    <property type="match status" value="1"/>
</dbReference>
<evidence type="ECO:0000259" key="7">
    <source>
        <dbReference type="Pfam" id="PF09182"/>
    </source>
</evidence>
<proteinExistence type="inferred from homology"/>
<comment type="subunit">
    <text evidence="1">Homodimer.</text>
</comment>
<evidence type="ECO:0000313" key="8">
    <source>
        <dbReference type="EMBL" id="ORI96936.1"/>
    </source>
</evidence>
<dbReference type="InterPro" id="IPR015265">
    <property type="entry name" value="PuR_N"/>
</dbReference>
<dbReference type="EMBL" id="MPLS01000103">
    <property type="protein sequence ID" value="ORI96936.1"/>
    <property type="molecule type" value="Genomic_DNA"/>
</dbReference>
<dbReference type="SUPFAM" id="SSF53271">
    <property type="entry name" value="PRTase-like"/>
    <property type="match status" value="1"/>
</dbReference>
<dbReference type="PANTHER" id="PTHR43864:SF2">
    <property type="entry name" value="PUR OPERON REPRESSOR"/>
    <property type="match status" value="1"/>
</dbReference>
<comment type="similarity">
    <text evidence="5">Belongs to the purine/pyrimidine phosphoribosyltransferase family. PurR subfamily.</text>
</comment>
<dbReference type="Proteomes" id="UP000192288">
    <property type="component" value="Unassembled WGS sequence"/>
</dbReference>
<protein>
    <submittedName>
        <fullName evidence="8">Pur operon repressor</fullName>
    </submittedName>
</protein>
<dbReference type="InterPro" id="IPR036388">
    <property type="entry name" value="WH-like_DNA-bd_sf"/>
</dbReference>
<evidence type="ECO:0000256" key="1">
    <source>
        <dbReference type="ARBA" id="ARBA00011738"/>
    </source>
</evidence>
<reference evidence="8 9" key="1">
    <citation type="journal article" date="2017" name="Front. Microbiol.">
        <title>Genomic Characterization of Dairy Associated Leuconostoc Species and Diversity of Leuconostocs in Undefined Mixed Mesophilic Starter Cultures.</title>
        <authorList>
            <person name="Frantzen C.A."/>
            <person name="Kot W."/>
            <person name="Pedersen T.B."/>
            <person name="Ardo Y.M."/>
            <person name="Broadbent J.R."/>
            <person name="Neve H."/>
            <person name="Hansen L.H."/>
            <person name="Dal Bello F."/>
            <person name="Ostlie H.M."/>
            <person name="Kleppen H.P."/>
            <person name="Vogensen F.K."/>
            <person name="Holo H."/>
        </authorList>
    </citation>
    <scope>NUCLEOTIDE SEQUENCE [LARGE SCALE GENOMIC DNA]</scope>
    <source>
        <strain evidence="8 9">LMGCF08</strain>
    </source>
</reference>
<dbReference type="InterPro" id="IPR000836">
    <property type="entry name" value="PRTase_dom"/>
</dbReference>
<evidence type="ECO:0000256" key="5">
    <source>
        <dbReference type="ARBA" id="ARBA00049656"/>
    </source>
</evidence>
<feature type="domain" description="Bacterial purine repressor N-terminal" evidence="7">
    <location>
        <begin position="4"/>
        <end position="73"/>
    </location>
</feature>
<keyword evidence="4" id="KW-0804">Transcription</keyword>
<dbReference type="RefSeq" id="WP_084058315.1">
    <property type="nucleotide sequence ID" value="NZ_MPLS01000103.1"/>
</dbReference>
<evidence type="ECO:0000256" key="4">
    <source>
        <dbReference type="ARBA" id="ARBA00023163"/>
    </source>
</evidence>
<dbReference type="InterPro" id="IPR029057">
    <property type="entry name" value="PRTase-like"/>
</dbReference>
<dbReference type="PANTHER" id="PTHR43864">
    <property type="entry name" value="HYPOXANTHINE/GUANINE PHOSPHORIBOSYLTRANSFERASE"/>
    <property type="match status" value="1"/>
</dbReference>
<dbReference type="Gene3D" id="1.10.10.10">
    <property type="entry name" value="Winged helix-like DNA-binding domain superfamily/Winged helix DNA-binding domain"/>
    <property type="match status" value="1"/>
</dbReference>
<dbReference type="CDD" id="cd06223">
    <property type="entry name" value="PRTases_typeI"/>
    <property type="match status" value="1"/>
</dbReference>
<evidence type="ECO:0000256" key="2">
    <source>
        <dbReference type="ARBA" id="ARBA00023015"/>
    </source>
</evidence>
<evidence type="ECO:0000256" key="3">
    <source>
        <dbReference type="ARBA" id="ARBA00023125"/>
    </source>
</evidence>
<feature type="domain" description="Phosphoribosyltransferase" evidence="6">
    <location>
        <begin position="119"/>
        <end position="244"/>
    </location>
</feature>
<name>A0A1X0VBF4_LEUPS</name>
<sequence>MKTRRSDRLVDMARYMLERPRKLISLSYFSKRYESAKSSISEDLSILKRTFQERGTGLLETVPGAAGGARFIPYMTESEAAEFIDDICRLVNDETRVLPGGYVYLSDLLGRPDILRQAGRLIATQYIRDDIDAVMTAATKGVPLAQAVADQLNVPFVIVRDDAKVTEGPTVSVNYLTGSSKRVEKMELPRRSLRTGSRVLVVDDFMKAGGTIQGMHTLVGEFDGTVVGTAVFAEGRSTTRLLDHFTSLLHVDTNLKNSDPILVTPGNYLNEIFKHEA</sequence>